<name>A0AAW4XSH1_9BURK</name>
<protein>
    <submittedName>
        <fullName evidence="3">DUF4822 domain-containing protein</fullName>
    </submittedName>
</protein>
<dbReference type="Gene3D" id="2.40.128.540">
    <property type="entry name" value="Domain of unknown function DUF4822"/>
    <property type="match status" value="1"/>
</dbReference>
<accession>A0AAW4XSH1</accession>
<evidence type="ECO:0000259" key="2">
    <source>
        <dbReference type="Pfam" id="PF16103"/>
    </source>
</evidence>
<feature type="domain" description="DUF4822" evidence="2">
    <location>
        <begin position="47"/>
        <end position="171"/>
    </location>
</feature>
<evidence type="ECO:0000313" key="3">
    <source>
        <dbReference type="EMBL" id="MCD2163909.1"/>
    </source>
</evidence>
<dbReference type="RefSeq" id="WP_230770902.1">
    <property type="nucleotide sequence ID" value="NZ_JAJNCT010000004.1"/>
</dbReference>
<organism evidence="3 4">
    <name type="scientific">Comamonas koreensis</name>
    <dbReference type="NCBI Taxonomy" id="160825"/>
    <lineage>
        <taxon>Bacteria</taxon>
        <taxon>Pseudomonadati</taxon>
        <taxon>Pseudomonadota</taxon>
        <taxon>Betaproteobacteria</taxon>
        <taxon>Burkholderiales</taxon>
        <taxon>Comamonadaceae</taxon>
        <taxon>Comamonas</taxon>
    </lineage>
</organism>
<dbReference type="AlphaFoldDB" id="A0AAW4XSH1"/>
<dbReference type="Pfam" id="PF16103">
    <property type="entry name" value="DUF4822"/>
    <property type="match status" value="1"/>
</dbReference>
<keyword evidence="1" id="KW-0732">Signal</keyword>
<keyword evidence="4" id="KW-1185">Reference proteome</keyword>
<sequence length="181" mass="19696">MTTEFAMSDLNRPHSPTFAALALAAALLVPGHALAAPACAAASPDAQVLAGKTWLTTAVYEGDDRSSNLVERYPGVVGISLWDACSNRYEYFDPATGRSRSQQGGAGWFFFTGDRQYQHTVSDNGTQLRRKMEVVNTTEFTYSRQVPKDMREGQPLVTIHVVHTPYTGAFQVQPSAGIGRP</sequence>
<feature type="chain" id="PRO_5043666450" evidence="1">
    <location>
        <begin position="36"/>
        <end position="181"/>
    </location>
</feature>
<dbReference type="Proteomes" id="UP001199260">
    <property type="component" value="Unassembled WGS sequence"/>
</dbReference>
<comment type="caution">
    <text evidence="3">The sequence shown here is derived from an EMBL/GenBank/DDBJ whole genome shotgun (WGS) entry which is preliminary data.</text>
</comment>
<feature type="signal peptide" evidence="1">
    <location>
        <begin position="1"/>
        <end position="35"/>
    </location>
</feature>
<dbReference type="EMBL" id="JAJNCT010000004">
    <property type="protein sequence ID" value="MCD2163909.1"/>
    <property type="molecule type" value="Genomic_DNA"/>
</dbReference>
<reference evidence="3 4" key="1">
    <citation type="submission" date="2021-11" db="EMBL/GenBank/DDBJ databases">
        <title>Genome sequence.</title>
        <authorList>
            <person name="Sun Q."/>
        </authorList>
    </citation>
    <scope>NUCLEOTIDE SEQUENCE [LARGE SCALE GENOMIC DNA]</scope>
    <source>
        <strain evidence="3 4">KCTC 12005</strain>
    </source>
</reference>
<gene>
    <name evidence="3" type="ORF">LPW39_02030</name>
</gene>
<dbReference type="InterPro" id="IPR032247">
    <property type="entry name" value="DUF4822"/>
</dbReference>
<proteinExistence type="predicted"/>
<evidence type="ECO:0000313" key="4">
    <source>
        <dbReference type="Proteomes" id="UP001199260"/>
    </source>
</evidence>
<evidence type="ECO:0000256" key="1">
    <source>
        <dbReference type="SAM" id="SignalP"/>
    </source>
</evidence>